<dbReference type="InterPro" id="IPR029044">
    <property type="entry name" value="Nucleotide-diphossugar_trans"/>
</dbReference>
<evidence type="ECO:0000313" key="4">
    <source>
        <dbReference type="EMBL" id="MCI0125500.1"/>
    </source>
</evidence>
<dbReference type="PANTHER" id="PTHR43584">
    <property type="entry name" value="NUCLEOTIDYL TRANSFERASE"/>
    <property type="match status" value="1"/>
</dbReference>
<proteinExistence type="predicted"/>
<dbReference type="RefSeq" id="WP_281734711.1">
    <property type="nucleotide sequence ID" value="NZ_JAKETQ010000001.1"/>
</dbReference>
<dbReference type="InterPro" id="IPR050065">
    <property type="entry name" value="GlmU-like"/>
</dbReference>
<dbReference type="Pfam" id="PF00483">
    <property type="entry name" value="NTP_transferase"/>
    <property type="match status" value="1"/>
</dbReference>
<reference evidence="4" key="1">
    <citation type="submission" date="2022-03" db="EMBL/GenBank/DDBJ databases">
        <title>The complete genome sequence of a Methyloterrigena soli.</title>
        <authorList>
            <person name="Zi Z."/>
        </authorList>
    </citation>
    <scope>NUCLEOTIDE SEQUENCE</scope>
    <source>
        <strain evidence="4">M48</strain>
    </source>
</reference>
<dbReference type="Gene3D" id="3.90.550.10">
    <property type="entry name" value="Spore Coat Polysaccharide Biosynthesis Protein SpsA, Chain A"/>
    <property type="match status" value="1"/>
</dbReference>
<protein>
    <submittedName>
        <fullName evidence="4">Nucleotidyltransferase family protein</fullName>
    </submittedName>
</protein>
<dbReference type="CDD" id="cd06422">
    <property type="entry name" value="NTP_transferase_like_1"/>
    <property type="match status" value="1"/>
</dbReference>
<keyword evidence="2" id="KW-0548">Nucleotidyltransferase</keyword>
<gene>
    <name evidence="4" type="ORF">ML536_01530</name>
</gene>
<dbReference type="InterPro" id="IPR005835">
    <property type="entry name" value="NTP_transferase_dom"/>
</dbReference>
<organism evidence="4 5">
    <name type="scientific">Paradevosia shaoguanensis</name>
    <dbReference type="NCBI Taxonomy" id="1335043"/>
    <lineage>
        <taxon>Bacteria</taxon>
        <taxon>Pseudomonadati</taxon>
        <taxon>Pseudomonadota</taxon>
        <taxon>Alphaproteobacteria</taxon>
        <taxon>Hyphomicrobiales</taxon>
        <taxon>Devosiaceae</taxon>
        <taxon>Paradevosia</taxon>
    </lineage>
</organism>
<feature type="domain" description="Nucleotidyl transferase" evidence="3">
    <location>
        <begin position="9"/>
        <end position="138"/>
    </location>
</feature>
<dbReference type="SUPFAM" id="SSF53448">
    <property type="entry name" value="Nucleotide-diphospho-sugar transferases"/>
    <property type="match status" value="1"/>
</dbReference>
<dbReference type="EMBL" id="JALAZD010000001">
    <property type="protein sequence ID" value="MCI0125500.1"/>
    <property type="molecule type" value="Genomic_DNA"/>
</dbReference>
<evidence type="ECO:0000256" key="2">
    <source>
        <dbReference type="ARBA" id="ARBA00022695"/>
    </source>
</evidence>
<comment type="caution">
    <text evidence="4">The sequence shown here is derived from an EMBL/GenBank/DDBJ whole genome shotgun (WGS) entry which is preliminary data.</text>
</comment>
<evidence type="ECO:0000259" key="3">
    <source>
        <dbReference type="Pfam" id="PF00483"/>
    </source>
</evidence>
<evidence type="ECO:0000256" key="1">
    <source>
        <dbReference type="ARBA" id="ARBA00022679"/>
    </source>
</evidence>
<keyword evidence="1" id="KW-0808">Transferase</keyword>
<name>A0AA41U9K9_9HYPH</name>
<dbReference type="Proteomes" id="UP001156140">
    <property type="component" value="Unassembled WGS sequence"/>
</dbReference>
<keyword evidence="5" id="KW-1185">Reference proteome</keyword>
<dbReference type="AlphaFoldDB" id="A0AA41U9K9"/>
<dbReference type="GO" id="GO:0016779">
    <property type="term" value="F:nucleotidyltransferase activity"/>
    <property type="evidence" value="ECO:0007669"/>
    <property type="project" value="UniProtKB-KW"/>
</dbReference>
<sequence length="231" mass="25377">MTRLKPDVMLLAAGYGKRMLPLTETTPKPLLKVAGTALLDRVLANARDEDLDRFVLNAHHLSMQMQEAARERGIAVSVEPELLNTGGGVKLALGLLESDPILVMNTDAFWPQGADAPIGRMLDLFAEKRPDMVLLCIQPHRAHGFHRSHDFCLAPDAHVTLDRGQPVIYGGVAVIARKAFENTPEGPFSLTMLFDRALEHNRLYGIVLDSPWYHVGDPAALHEADHLLGTA</sequence>
<dbReference type="PANTHER" id="PTHR43584:SF8">
    <property type="entry name" value="N-ACETYLMURAMATE ALPHA-1-PHOSPHATE URIDYLYLTRANSFERASE"/>
    <property type="match status" value="1"/>
</dbReference>
<evidence type="ECO:0000313" key="5">
    <source>
        <dbReference type="Proteomes" id="UP001156140"/>
    </source>
</evidence>
<accession>A0AA41U9K9</accession>